<reference evidence="2 3" key="1">
    <citation type="submission" date="2018-08" db="EMBL/GenBank/DDBJ databases">
        <title>Chitinophagaceae sp. K23C18032701, a novel bacterium isolated from forest soil.</title>
        <authorList>
            <person name="Wang C."/>
        </authorList>
    </citation>
    <scope>NUCLEOTIDE SEQUENCE [LARGE SCALE GENOMIC DNA]</scope>
    <source>
        <strain evidence="2 3">K23C18032701</strain>
    </source>
</reference>
<dbReference type="RefSeq" id="WP_116846162.1">
    <property type="nucleotide sequence ID" value="NZ_QTJU01000001.1"/>
</dbReference>
<organism evidence="2 3">
    <name type="scientific">Deminuibacter soli</name>
    <dbReference type="NCBI Taxonomy" id="2291815"/>
    <lineage>
        <taxon>Bacteria</taxon>
        <taxon>Pseudomonadati</taxon>
        <taxon>Bacteroidota</taxon>
        <taxon>Chitinophagia</taxon>
        <taxon>Chitinophagales</taxon>
        <taxon>Chitinophagaceae</taxon>
        <taxon>Deminuibacter</taxon>
    </lineage>
</organism>
<dbReference type="EMBL" id="QTJU01000001">
    <property type="protein sequence ID" value="RFM30407.1"/>
    <property type="molecule type" value="Genomic_DNA"/>
</dbReference>
<feature type="domain" description="3-keto-alpha-glucoside-1,2-lyase/3-keto-2-hydroxy-glucal hydratase" evidence="1">
    <location>
        <begin position="260"/>
        <end position="467"/>
    </location>
</feature>
<evidence type="ECO:0000259" key="1">
    <source>
        <dbReference type="Pfam" id="PF06439"/>
    </source>
</evidence>
<accession>A0A3E1NR83</accession>
<feature type="domain" description="3-keto-alpha-glucoside-1,2-lyase/3-keto-2-hydroxy-glucal hydratase" evidence="1">
    <location>
        <begin position="41"/>
        <end position="227"/>
    </location>
</feature>
<evidence type="ECO:0000313" key="2">
    <source>
        <dbReference type="EMBL" id="RFM30407.1"/>
    </source>
</evidence>
<protein>
    <submittedName>
        <fullName evidence="2">DUF1080 domain-containing protein</fullName>
    </submittedName>
</protein>
<sequence length="470" mass="52840">MHYALPVKTPAPFVRTAFQRSLCAIGIVLSCICTTQAQKGEWTSLFNGKDLTGWKQLNGKAIYTVEADGTLTGTTVSGEPNSFLATEKDYGDFILEVDLKVGSMNSGIQIRSESTPSYKNGRVHGYQVEVDPSTRAWSGGIYDEARRDWLYTLQYNPGGQKAFKVGEWNHYHIECIGSSIRTWINDIPTANLVDNMTPKGFIALQVHAIGATEKAGEQIHWKNIRIQTQNLHPRKPDDIEVVNLIPNTLSPQEKKNGISLLWDGKSSKGWRGINKKDFPEKGWLMQDGVLTIQGSNGQEEGLGGDIITDKEYTAFDLQFEFKLTPGANSGVKYFVKESYDTKGKSGIGLEYQVLDDERHPDAKLGRDGDRTLSSLYDLIPRSISDKRAFKPIGEWNIGRIIVYPDNRVEHYLNGYKVISYVKGSDDFKKLVAISKYKDWKNFGEWTEGHILLQDHGNTVSYRSIKIKELK</sequence>
<gene>
    <name evidence="2" type="ORF">DXN05_05480</name>
</gene>
<name>A0A3E1NR83_9BACT</name>
<dbReference type="Proteomes" id="UP000261284">
    <property type="component" value="Unassembled WGS sequence"/>
</dbReference>
<dbReference type="AlphaFoldDB" id="A0A3E1NR83"/>
<keyword evidence="3" id="KW-1185">Reference proteome</keyword>
<dbReference type="Pfam" id="PF06439">
    <property type="entry name" value="3keto-disac_hyd"/>
    <property type="match status" value="2"/>
</dbReference>
<dbReference type="OrthoDB" id="659240at2"/>
<dbReference type="Gene3D" id="2.60.120.560">
    <property type="entry name" value="Exo-inulinase, domain 1"/>
    <property type="match status" value="2"/>
</dbReference>
<proteinExistence type="predicted"/>
<comment type="caution">
    <text evidence="2">The sequence shown here is derived from an EMBL/GenBank/DDBJ whole genome shotgun (WGS) entry which is preliminary data.</text>
</comment>
<dbReference type="InterPro" id="IPR010496">
    <property type="entry name" value="AL/BT2_dom"/>
</dbReference>
<evidence type="ECO:0000313" key="3">
    <source>
        <dbReference type="Proteomes" id="UP000261284"/>
    </source>
</evidence>
<dbReference type="GO" id="GO:0016787">
    <property type="term" value="F:hydrolase activity"/>
    <property type="evidence" value="ECO:0007669"/>
    <property type="project" value="InterPro"/>
</dbReference>